<comment type="caution">
    <text evidence="2">The sequence shown here is derived from an EMBL/GenBank/DDBJ whole genome shotgun (WGS) entry which is preliminary data.</text>
</comment>
<name>A0A6G0VQM5_APHCR</name>
<evidence type="ECO:0000256" key="1">
    <source>
        <dbReference type="SAM" id="MobiDB-lite"/>
    </source>
</evidence>
<proteinExistence type="predicted"/>
<accession>A0A6G0VQM5</accession>
<sequence>MPSNQKSNLSIPGRPVIPFQSSSKRTQRQKIKIAISNSSMNSSEILYAAKIKWFCLAKEVLLTCLRKCKHLQVELEKLKLLGKQINKTRSGGNNLYLSIWDV</sequence>
<feature type="region of interest" description="Disordered" evidence="1">
    <location>
        <begin position="1"/>
        <end position="25"/>
    </location>
</feature>
<evidence type="ECO:0000313" key="3">
    <source>
        <dbReference type="Proteomes" id="UP000478052"/>
    </source>
</evidence>
<protein>
    <submittedName>
        <fullName evidence="2">Uncharacterized protein</fullName>
    </submittedName>
</protein>
<gene>
    <name evidence="2" type="ORF">FWK35_00038395</name>
</gene>
<dbReference type="Proteomes" id="UP000478052">
    <property type="component" value="Unassembled WGS sequence"/>
</dbReference>
<dbReference type="AlphaFoldDB" id="A0A6G0VQM5"/>
<dbReference type="EMBL" id="VUJU01013188">
    <property type="protein sequence ID" value="KAF0705618.1"/>
    <property type="molecule type" value="Genomic_DNA"/>
</dbReference>
<keyword evidence="3" id="KW-1185">Reference proteome</keyword>
<feature type="compositionally biased region" description="Polar residues" evidence="1">
    <location>
        <begin position="1"/>
        <end position="10"/>
    </location>
</feature>
<evidence type="ECO:0000313" key="2">
    <source>
        <dbReference type="EMBL" id="KAF0705618.1"/>
    </source>
</evidence>
<organism evidence="2 3">
    <name type="scientific">Aphis craccivora</name>
    <name type="common">Cowpea aphid</name>
    <dbReference type="NCBI Taxonomy" id="307492"/>
    <lineage>
        <taxon>Eukaryota</taxon>
        <taxon>Metazoa</taxon>
        <taxon>Ecdysozoa</taxon>
        <taxon>Arthropoda</taxon>
        <taxon>Hexapoda</taxon>
        <taxon>Insecta</taxon>
        <taxon>Pterygota</taxon>
        <taxon>Neoptera</taxon>
        <taxon>Paraneoptera</taxon>
        <taxon>Hemiptera</taxon>
        <taxon>Sternorrhyncha</taxon>
        <taxon>Aphidomorpha</taxon>
        <taxon>Aphidoidea</taxon>
        <taxon>Aphididae</taxon>
        <taxon>Aphidini</taxon>
        <taxon>Aphis</taxon>
        <taxon>Aphis</taxon>
    </lineage>
</organism>
<reference evidence="2 3" key="1">
    <citation type="submission" date="2019-08" db="EMBL/GenBank/DDBJ databases">
        <title>Whole genome of Aphis craccivora.</title>
        <authorList>
            <person name="Voronova N.V."/>
            <person name="Shulinski R.S."/>
            <person name="Bandarenka Y.V."/>
            <person name="Zhorov D.G."/>
            <person name="Warner D."/>
        </authorList>
    </citation>
    <scope>NUCLEOTIDE SEQUENCE [LARGE SCALE GENOMIC DNA]</scope>
    <source>
        <strain evidence="2">180601</strain>
        <tissue evidence="2">Whole Body</tissue>
    </source>
</reference>